<accession>A0A022QPM1</accession>
<comment type="cofactor">
    <cofactor evidence="8">
        <name>Zn(2+)</name>
        <dbReference type="ChEBI" id="CHEBI:29105"/>
    </cofactor>
    <text evidence="8">Binds 2 Zn(2+) ions per subunit.</text>
</comment>
<gene>
    <name evidence="10" type="ORF">MIMGU_mgv1a019268mg</name>
</gene>
<reference evidence="10 11" key="1">
    <citation type="journal article" date="2013" name="Proc. Natl. Acad. Sci. U.S.A.">
        <title>Fine-scale variation in meiotic recombination in Mimulus inferred from population shotgun sequencing.</title>
        <authorList>
            <person name="Hellsten U."/>
            <person name="Wright K.M."/>
            <person name="Jenkins J."/>
            <person name="Shu S."/>
            <person name="Yuan Y."/>
            <person name="Wessler S.R."/>
            <person name="Schmutz J."/>
            <person name="Willis J.H."/>
            <person name="Rokhsar D.S."/>
        </authorList>
    </citation>
    <scope>NUCLEOTIDE SEQUENCE [LARGE SCALE GENOMIC DNA]</scope>
    <source>
        <strain evidence="11">cv. DUN x IM62</strain>
    </source>
</reference>
<dbReference type="STRING" id="4155.A0A022QPM1"/>
<keyword evidence="8" id="KW-0106">Calcium</keyword>
<evidence type="ECO:0000313" key="10">
    <source>
        <dbReference type="EMBL" id="EYU29519.1"/>
    </source>
</evidence>
<evidence type="ECO:0000313" key="11">
    <source>
        <dbReference type="Proteomes" id="UP000030748"/>
    </source>
</evidence>
<dbReference type="PROSITE" id="PS00546">
    <property type="entry name" value="CYSTEINE_SWITCH"/>
    <property type="match status" value="1"/>
</dbReference>
<feature type="binding site" evidence="8">
    <location>
        <position position="107"/>
    </location>
    <ligand>
        <name>Zn(2+)</name>
        <dbReference type="ChEBI" id="CHEBI:29105"/>
        <label>1</label>
    </ligand>
</feature>
<keyword evidence="5 8" id="KW-0862">Zinc</keyword>
<keyword evidence="1" id="KW-0645">Protease</keyword>
<dbReference type="InterPro" id="IPR021158">
    <property type="entry name" value="Pept_M10A_Zn_BS"/>
</dbReference>
<dbReference type="GO" id="GO:0004222">
    <property type="term" value="F:metalloendopeptidase activity"/>
    <property type="evidence" value="ECO:0000318"/>
    <property type="project" value="GO_Central"/>
</dbReference>
<dbReference type="Pfam" id="PF00413">
    <property type="entry name" value="Peptidase_M10"/>
    <property type="match status" value="2"/>
</dbReference>
<feature type="binding site" evidence="8">
    <location>
        <position position="122"/>
    </location>
    <ligand>
        <name>Zn(2+)</name>
        <dbReference type="ChEBI" id="CHEBI:29105"/>
        <label>2</label>
        <note>catalytic</note>
    </ligand>
</feature>
<dbReference type="SMART" id="SM00235">
    <property type="entry name" value="ZnMc"/>
    <property type="match status" value="1"/>
</dbReference>
<evidence type="ECO:0000256" key="1">
    <source>
        <dbReference type="ARBA" id="ARBA00022670"/>
    </source>
</evidence>
<sequence length="162" mass="18763">MLQPRCGVPDLFTNPNKNPPFHTISHYSLLPGNPKWYWKNLSYSFDRNVNRAARVPLQRAFKEWESVTPFKFYYIKNISLADIQISFERGDHGDGYPFRGTIDVVAHTFPPPDGRVHFDLGHALGLDHSMIFKAVMFPTIYRGERKGIHKDDIDGIKKLYNL</sequence>
<evidence type="ECO:0000256" key="6">
    <source>
        <dbReference type="ARBA" id="ARBA00023049"/>
    </source>
</evidence>
<evidence type="ECO:0000256" key="4">
    <source>
        <dbReference type="ARBA" id="ARBA00022801"/>
    </source>
</evidence>
<feature type="binding site" evidence="8">
    <location>
        <position position="82"/>
    </location>
    <ligand>
        <name>Ca(2+)</name>
        <dbReference type="ChEBI" id="CHEBI:29108"/>
        <label>2</label>
    </ligand>
</feature>
<dbReference type="InterPro" id="IPR001818">
    <property type="entry name" value="Pept_M10_metallopeptidase"/>
</dbReference>
<feature type="binding site" evidence="8">
    <location>
        <position position="94"/>
    </location>
    <ligand>
        <name>Zn(2+)</name>
        <dbReference type="ChEBI" id="CHEBI:29105"/>
        <label>1</label>
    </ligand>
</feature>
<dbReference type="GO" id="GO:0008270">
    <property type="term" value="F:zinc ion binding"/>
    <property type="evidence" value="ECO:0007669"/>
    <property type="project" value="InterPro"/>
</dbReference>
<keyword evidence="11" id="KW-1185">Reference proteome</keyword>
<feature type="binding site" evidence="8">
    <location>
        <position position="92"/>
    </location>
    <ligand>
        <name>Zn(2+)</name>
        <dbReference type="ChEBI" id="CHEBI:29105"/>
        <label>1</label>
    </ligand>
</feature>
<keyword evidence="4" id="KW-0378">Hydrolase</keyword>
<protein>
    <recommendedName>
        <fullName evidence="9">Peptidase metallopeptidase domain-containing protein</fullName>
    </recommendedName>
</protein>
<evidence type="ECO:0000256" key="5">
    <source>
        <dbReference type="ARBA" id="ARBA00022833"/>
    </source>
</evidence>
<proteinExistence type="predicted"/>
<keyword evidence="3" id="KW-0732">Signal</keyword>
<keyword evidence="2 8" id="KW-0479">Metal-binding</keyword>
<dbReference type="GO" id="GO:0031012">
    <property type="term" value="C:extracellular matrix"/>
    <property type="evidence" value="ECO:0007669"/>
    <property type="project" value="InterPro"/>
</dbReference>
<dbReference type="GO" id="GO:0006508">
    <property type="term" value="P:proteolysis"/>
    <property type="evidence" value="ECO:0007669"/>
    <property type="project" value="UniProtKB-KW"/>
</dbReference>
<feature type="binding site" evidence="8">
    <location>
        <position position="100"/>
    </location>
    <ligand>
        <name>Ca(2+)</name>
        <dbReference type="ChEBI" id="CHEBI:29108"/>
        <label>3</label>
    </ligand>
</feature>
<dbReference type="GO" id="GO:0030574">
    <property type="term" value="P:collagen catabolic process"/>
    <property type="evidence" value="ECO:0000318"/>
    <property type="project" value="GO_Central"/>
</dbReference>
<evidence type="ECO:0000256" key="2">
    <source>
        <dbReference type="ARBA" id="ARBA00022723"/>
    </source>
</evidence>
<dbReference type="PRINTS" id="PR00138">
    <property type="entry name" value="MATRIXIN"/>
</dbReference>
<dbReference type="PANTHER" id="PTHR10201:SF213">
    <property type="entry name" value="METALLOENDOPROTEINASE 2-MMP-LIKE"/>
    <property type="match status" value="1"/>
</dbReference>
<feature type="domain" description="Peptidase metallopeptidase" evidence="9">
    <location>
        <begin position="32"/>
        <end position="162"/>
    </location>
</feature>
<dbReference type="PANTHER" id="PTHR10201">
    <property type="entry name" value="MATRIX METALLOPROTEINASE"/>
    <property type="match status" value="1"/>
</dbReference>
<dbReference type="AlphaFoldDB" id="A0A022QPM1"/>
<dbReference type="Proteomes" id="UP000030748">
    <property type="component" value="Unassembled WGS sequence"/>
</dbReference>
<dbReference type="InterPro" id="IPR021190">
    <property type="entry name" value="Pept_M10A"/>
</dbReference>
<feature type="binding site" description="in inhibited form" evidence="8">
    <location>
        <position position="6"/>
    </location>
    <ligand>
        <name>Zn(2+)</name>
        <dbReference type="ChEBI" id="CHEBI:29105"/>
        <label>2</label>
        <note>catalytic</note>
    </ligand>
</feature>
<organism evidence="10 11">
    <name type="scientific">Erythranthe guttata</name>
    <name type="common">Yellow monkey flower</name>
    <name type="synonym">Mimulus guttatus</name>
    <dbReference type="NCBI Taxonomy" id="4155"/>
    <lineage>
        <taxon>Eukaryota</taxon>
        <taxon>Viridiplantae</taxon>
        <taxon>Streptophyta</taxon>
        <taxon>Embryophyta</taxon>
        <taxon>Tracheophyta</taxon>
        <taxon>Spermatophyta</taxon>
        <taxon>Magnoliopsida</taxon>
        <taxon>eudicotyledons</taxon>
        <taxon>Gunneridae</taxon>
        <taxon>Pentapetalae</taxon>
        <taxon>asterids</taxon>
        <taxon>lamiids</taxon>
        <taxon>Lamiales</taxon>
        <taxon>Phrymaceae</taxon>
        <taxon>Erythranthe</taxon>
    </lineage>
</organism>
<evidence type="ECO:0000256" key="8">
    <source>
        <dbReference type="PIRSR" id="PIRSR621190-2"/>
    </source>
</evidence>
<dbReference type="Gene3D" id="3.40.390.10">
    <property type="entry name" value="Collagenase (Catalytic Domain)"/>
    <property type="match status" value="2"/>
</dbReference>
<keyword evidence="6" id="KW-0482">Metalloprotease</keyword>
<evidence type="ECO:0000256" key="7">
    <source>
        <dbReference type="ARBA" id="ARBA00023145"/>
    </source>
</evidence>
<dbReference type="GO" id="GO:0030198">
    <property type="term" value="P:extracellular matrix organization"/>
    <property type="evidence" value="ECO:0000318"/>
    <property type="project" value="GO_Central"/>
</dbReference>
<feature type="binding site" evidence="8">
    <location>
        <position position="136"/>
    </location>
    <ligand>
        <name>Zn(2+)</name>
        <dbReference type="ChEBI" id="CHEBI:29105"/>
        <label>2</label>
        <note>catalytic</note>
    </ligand>
</feature>
<evidence type="ECO:0000256" key="3">
    <source>
        <dbReference type="ARBA" id="ARBA00022729"/>
    </source>
</evidence>
<feature type="binding site" evidence="8">
    <location>
        <position position="117"/>
    </location>
    <ligand>
        <name>Zn(2+)</name>
        <dbReference type="ChEBI" id="CHEBI:29105"/>
        <label>1</label>
    </ligand>
</feature>
<dbReference type="InterPro" id="IPR006026">
    <property type="entry name" value="Peptidase_Metallo"/>
</dbReference>
<dbReference type="InterPro" id="IPR024079">
    <property type="entry name" value="MetalloPept_cat_dom_sf"/>
</dbReference>
<dbReference type="SUPFAM" id="SSF55486">
    <property type="entry name" value="Metalloproteases ('zincins'), catalytic domain"/>
    <property type="match status" value="1"/>
</dbReference>
<dbReference type="EMBL" id="KI631213">
    <property type="protein sequence ID" value="EYU29519.1"/>
    <property type="molecule type" value="Genomic_DNA"/>
</dbReference>
<feature type="binding site" evidence="8">
    <location>
        <position position="128"/>
    </location>
    <ligand>
        <name>Zn(2+)</name>
        <dbReference type="ChEBI" id="CHEBI:29105"/>
        <label>2</label>
        <note>catalytic</note>
    </ligand>
</feature>
<feature type="binding site" evidence="8">
    <location>
        <position position="119"/>
    </location>
    <ligand>
        <name>Ca(2+)</name>
        <dbReference type="ChEBI" id="CHEBI:29108"/>
        <label>3</label>
    </ligand>
</feature>
<name>A0A022QPM1_ERYGU</name>
<comment type="cofactor">
    <cofactor evidence="8">
        <name>Ca(2+)</name>
        <dbReference type="ChEBI" id="CHEBI:29108"/>
    </cofactor>
    <text evidence="8">Can bind about 5 Ca(2+) ions per subunit.</text>
</comment>
<evidence type="ECO:0000259" key="9">
    <source>
        <dbReference type="SMART" id="SM00235"/>
    </source>
</evidence>
<keyword evidence="7" id="KW-0865">Zymogen</keyword>